<evidence type="ECO:0000313" key="2">
    <source>
        <dbReference type="EMBL" id="MBB5345365.1"/>
    </source>
</evidence>
<feature type="region of interest" description="Disordered" evidence="1">
    <location>
        <begin position="92"/>
        <end position="117"/>
    </location>
</feature>
<feature type="region of interest" description="Disordered" evidence="1">
    <location>
        <begin position="39"/>
        <end position="65"/>
    </location>
</feature>
<organism evidence="2 3">
    <name type="scientific">Tunturiibacter lichenicola</name>
    <dbReference type="NCBI Taxonomy" id="2051959"/>
    <lineage>
        <taxon>Bacteria</taxon>
        <taxon>Pseudomonadati</taxon>
        <taxon>Acidobacteriota</taxon>
        <taxon>Terriglobia</taxon>
        <taxon>Terriglobales</taxon>
        <taxon>Acidobacteriaceae</taxon>
        <taxon>Tunturiibacter</taxon>
    </lineage>
</organism>
<dbReference type="AlphaFoldDB" id="A0A7W8N6U7"/>
<dbReference type="EMBL" id="JACHDZ010000005">
    <property type="protein sequence ID" value="MBB5345365.1"/>
    <property type="molecule type" value="Genomic_DNA"/>
</dbReference>
<accession>A0A7W8N6U7</accession>
<gene>
    <name evidence="2" type="ORF">HDF10_003356</name>
</gene>
<evidence type="ECO:0000313" key="3">
    <source>
        <dbReference type="Proteomes" id="UP000569092"/>
    </source>
</evidence>
<sequence length="117" mass="12689">MKIDSDLSIPTASDVQRQKQAKLVDAAQQFEATMLQELLKPMQHGQSSWGDEEKNDDSASDTMSSFGTESIAKAISKGGGFGIARSVVKQVTQEHQRHSERIPPGTKVCGLDADLVM</sequence>
<feature type="compositionally biased region" description="Basic and acidic residues" evidence="1">
    <location>
        <begin position="92"/>
        <end position="101"/>
    </location>
</feature>
<name>A0A7W8N6U7_9BACT</name>
<comment type="caution">
    <text evidence="2">The sequence shown here is derived from an EMBL/GenBank/DDBJ whole genome shotgun (WGS) entry which is preliminary data.</text>
</comment>
<proteinExistence type="predicted"/>
<dbReference type="Proteomes" id="UP000569092">
    <property type="component" value="Unassembled WGS sequence"/>
</dbReference>
<reference evidence="2 3" key="1">
    <citation type="submission" date="2020-08" db="EMBL/GenBank/DDBJ databases">
        <title>Genomic Encyclopedia of Type Strains, Phase IV (KMG-V): Genome sequencing to study the core and pangenomes of soil and plant-associated prokaryotes.</title>
        <authorList>
            <person name="Whitman W."/>
        </authorList>
    </citation>
    <scope>NUCLEOTIDE SEQUENCE [LARGE SCALE GENOMIC DNA]</scope>
    <source>
        <strain evidence="2 3">M8US30</strain>
    </source>
</reference>
<protein>
    <submittedName>
        <fullName evidence="2">Rod binding domain-containing protein</fullName>
    </submittedName>
</protein>
<evidence type="ECO:0000256" key="1">
    <source>
        <dbReference type="SAM" id="MobiDB-lite"/>
    </source>
</evidence>